<dbReference type="PANTHER" id="PTHR35936">
    <property type="entry name" value="MEMBRANE-BOUND LYTIC MUREIN TRANSGLYCOSYLASE F"/>
    <property type="match status" value="1"/>
</dbReference>
<dbReference type="AlphaFoldDB" id="A0A558CXN3"/>
<evidence type="ECO:0000313" key="6">
    <source>
        <dbReference type="Proteomes" id="UP000317355"/>
    </source>
</evidence>
<evidence type="ECO:0000313" key="5">
    <source>
        <dbReference type="EMBL" id="TVT53505.1"/>
    </source>
</evidence>
<gene>
    <name evidence="5" type="ORF">FHK82_11765</name>
</gene>
<protein>
    <submittedName>
        <fullName evidence="5">Amino acid ABC transporter substrate-binding protein</fullName>
    </submittedName>
</protein>
<dbReference type="Proteomes" id="UP000317355">
    <property type="component" value="Unassembled WGS sequence"/>
</dbReference>
<evidence type="ECO:0000256" key="1">
    <source>
        <dbReference type="ARBA" id="ARBA00004196"/>
    </source>
</evidence>
<feature type="domain" description="Solute-binding protein family 3/N-terminal" evidence="4">
    <location>
        <begin position="49"/>
        <end position="98"/>
    </location>
</feature>
<proteinExistence type="inferred from homology"/>
<dbReference type="InterPro" id="IPR001638">
    <property type="entry name" value="Solute-binding_3/MltF_N"/>
</dbReference>
<sequence>MKRTSKTGHKYHKTRSYRLVIAALIFAILVNSPAVGARSYDDIIEKGEISIAVYRDFPPFSYLKAGKLIGIDVDIAKHIAQQMNIKVNIIQQTADENVDDDLRNAIWKGHYLGGAVSDLMLHVPYDRELALRNNLVVLFGPYMKEEIVAARNIKKLGKNATLALFRYEKIAVELDSMADLYLTGVFGGTIRPNVLHFKTNEEAGLATQNGESAGMMGPRSQVEFALADKISAFDIGVVPTPGMIKPHWLIGAAVKNDYRQLGYAVEDILASMVRDGTMGALFQKQGVTYTASGLEYFSSTDQQ</sequence>
<keyword evidence="3" id="KW-0732">Signal</keyword>
<evidence type="ECO:0000256" key="2">
    <source>
        <dbReference type="ARBA" id="ARBA00010333"/>
    </source>
</evidence>
<dbReference type="InterPro" id="IPR018313">
    <property type="entry name" value="SBP_3_CS"/>
</dbReference>
<dbReference type="PROSITE" id="PS01039">
    <property type="entry name" value="SBP_BACTERIAL_3"/>
    <property type="match status" value="1"/>
</dbReference>
<comment type="similarity">
    <text evidence="2">Belongs to the bacterial solute-binding protein 3 family.</text>
</comment>
<dbReference type="GO" id="GO:0030313">
    <property type="term" value="C:cell envelope"/>
    <property type="evidence" value="ECO:0007669"/>
    <property type="project" value="UniProtKB-SubCell"/>
</dbReference>
<dbReference type="Gene3D" id="3.40.190.10">
    <property type="entry name" value="Periplasmic binding protein-like II"/>
    <property type="match status" value="3"/>
</dbReference>
<accession>A0A558CXN3</accession>
<dbReference type="PANTHER" id="PTHR35936:SF17">
    <property type="entry name" value="ARGININE-BINDING EXTRACELLULAR PROTEIN ARTP"/>
    <property type="match status" value="1"/>
</dbReference>
<evidence type="ECO:0000256" key="3">
    <source>
        <dbReference type="ARBA" id="ARBA00022729"/>
    </source>
</evidence>
<evidence type="ECO:0000259" key="4">
    <source>
        <dbReference type="Pfam" id="PF00497"/>
    </source>
</evidence>
<comment type="caution">
    <text evidence="5">The sequence shown here is derived from an EMBL/GenBank/DDBJ whole genome shotgun (WGS) entry which is preliminary data.</text>
</comment>
<organism evidence="5 6">
    <name type="scientific">Sedimenticola thiotaurini</name>
    <dbReference type="NCBI Taxonomy" id="1543721"/>
    <lineage>
        <taxon>Bacteria</taxon>
        <taxon>Pseudomonadati</taxon>
        <taxon>Pseudomonadota</taxon>
        <taxon>Gammaproteobacteria</taxon>
        <taxon>Chromatiales</taxon>
        <taxon>Sedimenticolaceae</taxon>
        <taxon>Sedimenticola</taxon>
    </lineage>
</organism>
<reference evidence="5 6" key="1">
    <citation type="submission" date="2019-07" db="EMBL/GenBank/DDBJ databases">
        <title>The pathways for chlorine oxyanion respiration interact through the shared metabolite chlorate.</title>
        <authorList>
            <person name="Barnum T.P."/>
            <person name="Cheng Y."/>
            <person name="Hill K.A."/>
            <person name="Lucas L.N."/>
            <person name="Carlson H.K."/>
            <person name="Coates J.D."/>
        </authorList>
    </citation>
    <scope>NUCLEOTIDE SEQUENCE [LARGE SCALE GENOMIC DNA]</scope>
    <source>
        <strain evidence="5">BK-3</strain>
    </source>
</reference>
<dbReference type="EMBL" id="VMRY01000055">
    <property type="protein sequence ID" value="TVT53505.1"/>
    <property type="molecule type" value="Genomic_DNA"/>
</dbReference>
<dbReference type="Pfam" id="PF00497">
    <property type="entry name" value="SBP_bac_3"/>
    <property type="match status" value="1"/>
</dbReference>
<name>A0A558CXN3_9GAMM</name>
<comment type="subcellular location">
    <subcellularLocation>
        <location evidence="1">Cell envelope</location>
    </subcellularLocation>
</comment>
<dbReference type="SUPFAM" id="SSF53850">
    <property type="entry name" value="Periplasmic binding protein-like II"/>
    <property type="match status" value="1"/>
</dbReference>